<sequence length="74" mass="8823">MEFKDFLMKKYRIGEKSARDYVGRFNGIVARGIYKGEKEITPSMKVAVEREFPNSKKHYLLTLERYIEFQKKKG</sequence>
<dbReference type="EMBL" id="JAGTPW010000006">
    <property type="protein sequence ID" value="MBR8644211.1"/>
    <property type="molecule type" value="Genomic_DNA"/>
</dbReference>
<evidence type="ECO:0000313" key="2">
    <source>
        <dbReference type="Proteomes" id="UP000680045"/>
    </source>
</evidence>
<gene>
    <name evidence="1" type="ORF">KEH51_04965</name>
</gene>
<comment type="caution">
    <text evidence="1">The sequence shown here is derived from an EMBL/GenBank/DDBJ whole genome shotgun (WGS) entry which is preliminary data.</text>
</comment>
<proteinExistence type="predicted"/>
<accession>A0A941FPE7</accession>
<protein>
    <submittedName>
        <fullName evidence="1">Uncharacterized protein</fullName>
    </submittedName>
</protein>
<name>A0A941FPE7_9BACI</name>
<dbReference type="AlphaFoldDB" id="A0A941FPE7"/>
<organism evidence="1 2">
    <name type="scientific">Peribacillus frigoritolerans</name>
    <dbReference type="NCBI Taxonomy" id="450367"/>
    <lineage>
        <taxon>Bacteria</taxon>
        <taxon>Bacillati</taxon>
        <taxon>Bacillota</taxon>
        <taxon>Bacilli</taxon>
        <taxon>Bacillales</taxon>
        <taxon>Bacillaceae</taxon>
        <taxon>Peribacillus</taxon>
    </lineage>
</organism>
<dbReference type="Proteomes" id="UP000680045">
    <property type="component" value="Unassembled WGS sequence"/>
</dbReference>
<evidence type="ECO:0000313" key="1">
    <source>
        <dbReference type="EMBL" id="MBR8644211.1"/>
    </source>
</evidence>
<reference evidence="1" key="1">
    <citation type="submission" date="2021-04" db="EMBL/GenBank/DDBJ databases">
        <title>Whole genome sequencing of Enterococci isolates from hospitalized patients.</title>
        <authorList>
            <person name="Ogoti B.M."/>
            <person name="Onyambu F.G."/>
        </authorList>
    </citation>
    <scope>NUCLEOTIDE SEQUENCE</scope>
    <source>
        <strain evidence="1">242</strain>
    </source>
</reference>